<feature type="region of interest" description="Disordered" evidence="1">
    <location>
        <begin position="85"/>
        <end position="105"/>
    </location>
</feature>
<dbReference type="InParanoid" id="Q5B1F9"/>
<feature type="compositionally biased region" description="Low complexity" evidence="1">
    <location>
        <begin position="85"/>
        <end position="96"/>
    </location>
</feature>
<evidence type="ECO:0000313" key="2">
    <source>
        <dbReference type="EMBL" id="CBF81534.1"/>
    </source>
</evidence>
<name>Q5B1F9_EMENI</name>
<dbReference type="EMBL" id="BN001305">
    <property type="protein sequence ID" value="CBF81534.1"/>
    <property type="molecule type" value="Genomic_DNA"/>
</dbReference>
<sequence>MLATQMPPPASHLRTASSSSGAEAAASLPVMSPALPSQHQHSTAPASHPHSSMSCGLTSKAPNRPALSRPKLTLQTSSLPMSFSTSSTGLSLSLATGPTASPTVRNTFKNAYDVTYPSSATISPSRSTGNRFSKPSSPYTPSNPYQLPIGVKSILRNSYLESSKRRANSVGPSNGSSGRRVFFPTKKQVSYRYPLEEEIKTIKYTAAHSDLVSDSESGSCETSSDDDSDYSTSSLVSSDTTPSDEETNTLEKKKKKRKYRSNERQVRAVALMEGLKDPYSSQSQTPQTPRQGRLKRRREWRWTLGPLEEAGTATDSSQPGSGSPAPAPSGSEPHRDPGEPSTPAPNATSTAPSQPPPQPLPVSLPAHHDTSDANTASSRGTEESDPKPPQ</sequence>
<feature type="compositionally biased region" description="Basic and acidic residues" evidence="1">
    <location>
        <begin position="380"/>
        <end position="390"/>
    </location>
</feature>
<organism evidence="2 3">
    <name type="scientific">Emericella nidulans (strain FGSC A4 / ATCC 38163 / CBS 112.46 / NRRL 194 / M139)</name>
    <name type="common">Aspergillus nidulans</name>
    <dbReference type="NCBI Taxonomy" id="227321"/>
    <lineage>
        <taxon>Eukaryota</taxon>
        <taxon>Fungi</taxon>
        <taxon>Dikarya</taxon>
        <taxon>Ascomycota</taxon>
        <taxon>Pezizomycotina</taxon>
        <taxon>Eurotiomycetes</taxon>
        <taxon>Eurotiomycetidae</taxon>
        <taxon>Eurotiales</taxon>
        <taxon>Aspergillaceae</taxon>
        <taxon>Aspergillus</taxon>
        <taxon>Aspergillus subgen. Nidulantes</taxon>
    </lineage>
</organism>
<feature type="compositionally biased region" description="Low complexity" evidence="1">
    <location>
        <begin position="280"/>
        <end position="289"/>
    </location>
</feature>
<feature type="compositionally biased region" description="Polar residues" evidence="1">
    <location>
        <begin position="119"/>
        <end position="145"/>
    </location>
</feature>
<dbReference type="GeneID" id="2871911"/>
<feature type="region of interest" description="Disordered" evidence="1">
    <location>
        <begin position="119"/>
        <end position="146"/>
    </location>
</feature>
<dbReference type="OMA" id="WTLGPIK"/>
<dbReference type="KEGG" id="ani:ANIA_05621"/>
<evidence type="ECO:0000256" key="1">
    <source>
        <dbReference type="SAM" id="MobiDB-lite"/>
    </source>
</evidence>
<feature type="compositionally biased region" description="Low complexity" evidence="1">
    <location>
        <begin position="39"/>
        <end position="52"/>
    </location>
</feature>
<feature type="region of interest" description="Disordered" evidence="1">
    <location>
        <begin position="1"/>
        <end position="70"/>
    </location>
</feature>
<evidence type="ECO:0000313" key="3">
    <source>
        <dbReference type="Proteomes" id="UP000000560"/>
    </source>
</evidence>
<keyword evidence="3" id="KW-1185">Reference proteome</keyword>
<gene>
    <name evidence="2" type="ORF">ANIA_05621</name>
</gene>
<protein>
    <submittedName>
        <fullName evidence="2">Uncharacterized protein</fullName>
    </submittedName>
</protein>
<reference evidence="3" key="2">
    <citation type="journal article" date="2009" name="Fungal Genet. Biol.">
        <title>The 2008 update of the Aspergillus nidulans genome annotation: a community effort.</title>
        <authorList>
            <person name="Wortman J.R."/>
            <person name="Gilsenan J.M."/>
            <person name="Joardar V."/>
            <person name="Deegan J."/>
            <person name="Clutterbuck J."/>
            <person name="Andersen M.R."/>
            <person name="Archer D."/>
            <person name="Bencina M."/>
            <person name="Braus G."/>
            <person name="Coutinho P."/>
            <person name="von Dohren H."/>
            <person name="Doonan J."/>
            <person name="Driessen A.J."/>
            <person name="Durek P."/>
            <person name="Espeso E."/>
            <person name="Fekete E."/>
            <person name="Flipphi M."/>
            <person name="Estrada C.G."/>
            <person name="Geysens S."/>
            <person name="Goldman G."/>
            <person name="de Groot P.W."/>
            <person name="Hansen K."/>
            <person name="Harris S.D."/>
            <person name="Heinekamp T."/>
            <person name="Helmstaedt K."/>
            <person name="Henrissat B."/>
            <person name="Hofmann G."/>
            <person name="Homan T."/>
            <person name="Horio T."/>
            <person name="Horiuchi H."/>
            <person name="James S."/>
            <person name="Jones M."/>
            <person name="Karaffa L."/>
            <person name="Karanyi Z."/>
            <person name="Kato M."/>
            <person name="Keller N."/>
            <person name="Kelly D.E."/>
            <person name="Kiel J.A."/>
            <person name="Kim J.M."/>
            <person name="van der Klei I.J."/>
            <person name="Klis F.M."/>
            <person name="Kovalchuk A."/>
            <person name="Krasevec N."/>
            <person name="Kubicek C.P."/>
            <person name="Liu B."/>
            <person name="Maccabe A."/>
            <person name="Meyer V."/>
            <person name="Mirabito P."/>
            <person name="Miskei M."/>
            <person name="Mos M."/>
            <person name="Mullins J."/>
            <person name="Nelson D.R."/>
            <person name="Nielsen J."/>
            <person name="Oakley B.R."/>
            <person name="Osmani S.A."/>
            <person name="Pakula T."/>
            <person name="Paszewski A."/>
            <person name="Paulsen I."/>
            <person name="Pilsyk S."/>
            <person name="Pocsi I."/>
            <person name="Punt P.J."/>
            <person name="Ram A.F."/>
            <person name="Ren Q."/>
            <person name="Robellet X."/>
            <person name="Robson G."/>
            <person name="Seiboth B."/>
            <person name="van Solingen P."/>
            <person name="Specht T."/>
            <person name="Sun J."/>
            <person name="Taheri-Talesh N."/>
            <person name="Takeshita N."/>
            <person name="Ussery D."/>
            <person name="vanKuyk P.A."/>
            <person name="Visser H."/>
            <person name="van de Vondervoort P.J."/>
            <person name="de Vries R.P."/>
            <person name="Walton J."/>
            <person name="Xiang X."/>
            <person name="Xiong Y."/>
            <person name="Zeng A.P."/>
            <person name="Brandt B.W."/>
            <person name="Cornell M.J."/>
            <person name="van den Hondel C.A."/>
            <person name="Visser J."/>
            <person name="Oliver S.G."/>
            <person name="Turner G."/>
        </authorList>
    </citation>
    <scope>GENOME REANNOTATION</scope>
    <source>
        <strain evidence="3">FGSC A4 / ATCC 38163 / CBS 112.46 / NRRL 194 / M139</strain>
    </source>
</reference>
<feature type="compositionally biased region" description="Pro residues" evidence="1">
    <location>
        <begin position="1"/>
        <end position="10"/>
    </location>
</feature>
<dbReference type="HOGENOM" id="CLU_044724_1_0_1"/>
<dbReference type="RefSeq" id="XP_663225.1">
    <property type="nucleotide sequence ID" value="XM_658133.2"/>
</dbReference>
<feature type="compositionally biased region" description="Low complexity" evidence="1">
    <location>
        <begin position="316"/>
        <end position="331"/>
    </location>
</feature>
<dbReference type="STRING" id="227321.Q5B1F9"/>
<accession>Q5B1F9</accession>
<feature type="region of interest" description="Disordered" evidence="1">
    <location>
        <begin position="210"/>
        <end position="390"/>
    </location>
</feature>
<reference evidence="3" key="1">
    <citation type="journal article" date="2005" name="Nature">
        <title>Sequencing of Aspergillus nidulans and comparative analysis with A. fumigatus and A. oryzae.</title>
        <authorList>
            <person name="Galagan J.E."/>
            <person name="Calvo S.E."/>
            <person name="Cuomo C."/>
            <person name="Ma L.J."/>
            <person name="Wortman J.R."/>
            <person name="Batzoglou S."/>
            <person name="Lee S.I."/>
            <person name="Basturkmen M."/>
            <person name="Spevak C.C."/>
            <person name="Clutterbuck J."/>
            <person name="Kapitonov V."/>
            <person name="Jurka J."/>
            <person name="Scazzocchio C."/>
            <person name="Farman M."/>
            <person name="Butler J."/>
            <person name="Purcell S."/>
            <person name="Harris S."/>
            <person name="Braus G.H."/>
            <person name="Draht O."/>
            <person name="Busch S."/>
            <person name="D'Enfert C."/>
            <person name="Bouchier C."/>
            <person name="Goldman G.H."/>
            <person name="Bell-Pedersen D."/>
            <person name="Griffiths-Jones S."/>
            <person name="Doonan J.H."/>
            <person name="Yu J."/>
            <person name="Vienken K."/>
            <person name="Pain A."/>
            <person name="Freitag M."/>
            <person name="Selker E.U."/>
            <person name="Archer D.B."/>
            <person name="Penalva M.A."/>
            <person name="Oakley B.R."/>
            <person name="Momany M."/>
            <person name="Tanaka T."/>
            <person name="Kumagai T."/>
            <person name="Asai K."/>
            <person name="Machida M."/>
            <person name="Nierman W.C."/>
            <person name="Denning D.W."/>
            <person name="Caddick M."/>
            <person name="Hynes M."/>
            <person name="Paoletti M."/>
            <person name="Fischer R."/>
            <person name="Miller B."/>
            <person name="Dyer P."/>
            <person name="Sachs M.S."/>
            <person name="Osmani S.A."/>
            <person name="Birren B.W."/>
        </authorList>
    </citation>
    <scope>NUCLEOTIDE SEQUENCE [LARGE SCALE GENOMIC DNA]</scope>
    <source>
        <strain evidence="3">FGSC A4 / ATCC 38163 / CBS 112.46 / NRRL 194 / M139</strain>
    </source>
</reference>
<feature type="compositionally biased region" description="Low complexity" evidence="1">
    <location>
        <begin position="230"/>
        <end position="241"/>
    </location>
</feature>
<dbReference type="Proteomes" id="UP000000560">
    <property type="component" value="Chromosome V"/>
</dbReference>
<feature type="compositionally biased region" description="Pro residues" evidence="1">
    <location>
        <begin position="353"/>
        <end position="362"/>
    </location>
</feature>
<dbReference type="OrthoDB" id="5206740at2759"/>
<dbReference type="AlphaFoldDB" id="Q5B1F9"/>
<feature type="compositionally biased region" description="Low complexity" evidence="1">
    <location>
        <begin position="16"/>
        <end position="27"/>
    </location>
</feature>
<proteinExistence type="predicted"/>
<accession>C8VFX7</accession>
<dbReference type="VEuPathDB" id="FungiDB:AN5621"/>
<dbReference type="eggNOG" id="ENOG502SN8F">
    <property type="taxonomic scope" value="Eukaryota"/>
</dbReference>